<dbReference type="Pfam" id="PF12974">
    <property type="entry name" value="Phosphonate-bd"/>
    <property type="match status" value="1"/>
</dbReference>
<dbReference type="RefSeq" id="WP_106890934.1">
    <property type="nucleotide sequence ID" value="NZ_CP027860.1"/>
</dbReference>
<accession>A0A2P1PQ93</accession>
<dbReference type="KEGG" id="xba:C7S18_07290"/>
<evidence type="ECO:0008006" key="4">
    <source>
        <dbReference type="Google" id="ProtNLM"/>
    </source>
</evidence>
<dbReference type="OrthoDB" id="5792173at2"/>
<reference evidence="2 3" key="1">
    <citation type="submission" date="2018-03" db="EMBL/GenBank/DDBJ databases">
        <title>Ahniella affigens gen. nov., sp. nov., a gammaproteobacterium isolated from sandy soil near a stream.</title>
        <authorList>
            <person name="Ko Y."/>
            <person name="Kim J.-H."/>
        </authorList>
    </citation>
    <scope>NUCLEOTIDE SEQUENCE [LARGE SCALE GENOMIC DNA]</scope>
    <source>
        <strain evidence="2 3">D13</strain>
    </source>
</reference>
<reference evidence="2 3" key="2">
    <citation type="submission" date="2018-03" db="EMBL/GenBank/DDBJ databases">
        <authorList>
            <person name="Keele B.F."/>
        </authorList>
    </citation>
    <scope>NUCLEOTIDE SEQUENCE [LARGE SCALE GENOMIC DNA]</scope>
    <source>
        <strain evidence="2 3">D13</strain>
    </source>
</reference>
<dbReference type="SUPFAM" id="SSF53850">
    <property type="entry name" value="Periplasmic binding protein-like II"/>
    <property type="match status" value="1"/>
</dbReference>
<dbReference type="Proteomes" id="UP000241074">
    <property type="component" value="Chromosome"/>
</dbReference>
<keyword evidence="1" id="KW-0732">Signal</keyword>
<evidence type="ECO:0000256" key="1">
    <source>
        <dbReference type="SAM" id="SignalP"/>
    </source>
</evidence>
<feature type="signal peptide" evidence="1">
    <location>
        <begin position="1"/>
        <end position="23"/>
    </location>
</feature>
<dbReference type="AlphaFoldDB" id="A0A2P1PQ93"/>
<evidence type="ECO:0000313" key="2">
    <source>
        <dbReference type="EMBL" id="AVP97009.1"/>
    </source>
</evidence>
<sequence>MKRMFRSLAASLALVAGASGATAAEFKIIIEPHYGPERAAEVFAPLEAHLNKALKPMKHSVTLVYPRNFHFFWRDVRQNAPADFMFAEAHLTDYRAKRFGYEPFVKTAEKTSYAVLAMDETAAKGLRGLIGARVVTMPSPSMGFALLAEIWPDAIRQPNVMSTAQSWRDGVEIVFAGEAEAAIVPSIIKDEYPNLIVMTTTREFTGPAFSAAAGVDPAVKTAIKDALLNMHEDNDGYAALNELRISQFVEANASEYDGDDKLLESFFGYKPVEGGGQ</sequence>
<feature type="chain" id="PRO_5015106277" description="ABC transporter substrate-binding protein" evidence="1">
    <location>
        <begin position="24"/>
        <end position="277"/>
    </location>
</feature>
<organism evidence="2 3">
    <name type="scientific">Ahniella affigens</name>
    <dbReference type="NCBI Taxonomy" id="2021234"/>
    <lineage>
        <taxon>Bacteria</taxon>
        <taxon>Pseudomonadati</taxon>
        <taxon>Pseudomonadota</taxon>
        <taxon>Gammaproteobacteria</taxon>
        <taxon>Lysobacterales</taxon>
        <taxon>Rhodanobacteraceae</taxon>
        <taxon>Ahniella</taxon>
    </lineage>
</organism>
<dbReference type="EMBL" id="CP027860">
    <property type="protein sequence ID" value="AVP97009.1"/>
    <property type="molecule type" value="Genomic_DNA"/>
</dbReference>
<dbReference type="Gene3D" id="3.40.190.10">
    <property type="entry name" value="Periplasmic binding protein-like II"/>
    <property type="match status" value="1"/>
</dbReference>
<gene>
    <name evidence="2" type="ORF">C7S18_07290</name>
</gene>
<keyword evidence="3" id="KW-1185">Reference proteome</keyword>
<name>A0A2P1PQ93_9GAMM</name>
<protein>
    <recommendedName>
        <fullName evidence="4">ABC transporter substrate-binding protein</fullName>
    </recommendedName>
</protein>
<evidence type="ECO:0000313" key="3">
    <source>
        <dbReference type="Proteomes" id="UP000241074"/>
    </source>
</evidence>
<proteinExistence type="predicted"/>